<keyword evidence="2" id="KW-1185">Reference proteome</keyword>
<feature type="non-terminal residue" evidence="1">
    <location>
        <position position="1"/>
    </location>
</feature>
<dbReference type="EMBL" id="AUSU01001318">
    <property type="protein sequence ID" value="EPS71295.1"/>
    <property type="molecule type" value="Genomic_DNA"/>
</dbReference>
<evidence type="ECO:0000313" key="1">
    <source>
        <dbReference type="EMBL" id="EPS71295.1"/>
    </source>
</evidence>
<reference evidence="1 2" key="1">
    <citation type="journal article" date="2013" name="BMC Genomics">
        <title>The miniature genome of a carnivorous plant Genlisea aurea contains a low number of genes and short non-coding sequences.</title>
        <authorList>
            <person name="Leushkin E.V."/>
            <person name="Sutormin R.A."/>
            <person name="Nabieva E.R."/>
            <person name="Penin A.A."/>
            <person name="Kondrashov A.S."/>
            <person name="Logacheva M.D."/>
        </authorList>
    </citation>
    <scope>NUCLEOTIDE SEQUENCE [LARGE SCALE GENOMIC DNA]</scope>
</reference>
<sequence length="427" mass="47223">IIFEVCNESLAFAMGGAIGDPSYVEESRMENVDPISECRFKLYFQWGQTATVIRTKSIVRGNVELNSFEIVLHNSRKGLGVDTHLSIKSSSTKTDTNDLIHEAAHTGIHVSIQPSALQFIYRVGNLNFVADMHGVQFVAFRFLTEVENSTNRSGLKDVLHSLNPLIGASVNYCNASLRLMLLEQNLPSQRIPDGGNDESDHTETIEVGSLGNAEDRGVWDNLSANMVLSGISLTEWHLKDIFVNESEDFNMNVYVGGEFREVSCECKGGIVFLQASSLRVLIDCLSSYYQRIPAWNSHQSLNGIMALQRASETALLDGDPAENPHQVKFKKISQGRLKSFSFSLSSPSFILVERHNSGRLQELRLAFDFYFILELLNAVRKLSVTASKLSIVSRSMLEDAGHHFSVISSNGDSSSSFISENSSASPL</sequence>
<gene>
    <name evidence="1" type="ORF">M569_03465</name>
</gene>
<organism evidence="1 2">
    <name type="scientific">Genlisea aurea</name>
    <dbReference type="NCBI Taxonomy" id="192259"/>
    <lineage>
        <taxon>Eukaryota</taxon>
        <taxon>Viridiplantae</taxon>
        <taxon>Streptophyta</taxon>
        <taxon>Embryophyta</taxon>
        <taxon>Tracheophyta</taxon>
        <taxon>Spermatophyta</taxon>
        <taxon>Magnoliopsida</taxon>
        <taxon>eudicotyledons</taxon>
        <taxon>Gunneridae</taxon>
        <taxon>Pentapetalae</taxon>
        <taxon>asterids</taxon>
        <taxon>lamiids</taxon>
        <taxon>Lamiales</taxon>
        <taxon>Lentibulariaceae</taxon>
        <taxon>Genlisea</taxon>
    </lineage>
</organism>
<dbReference type="AlphaFoldDB" id="S8CWQ9"/>
<evidence type="ECO:0008006" key="3">
    <source>
        <dbReference type="Google" id="ProtNLM"/>
    </source>
</evidence>
<name>S8CWQ9_9LAMI</name>
<evidence type="ECO:0000313" key="2">
    <source>
        <dbReference type="Proteomes" id="UP000015453"/>
    </source>
</evidence>
<accession>S8CWQ9</accession>
<comment type="caution">
    <text evidence="1">The sequence shown here is derived from an EMBL/GenBank/DDBJ whole genome shotgun (WGS) entry which is preliminary data.</text>
</comment>
<dbReference type="Proteomes" id="UP000015453">
    <property type="component" value="Unassembled WGS sequence"/>
</dbReference>
<protein>
    <recommendedName>
        <fullName evidence="3">Vacuolar protein sorting-associated protein 13 VPS13 adaptor binding domain-containing protein</fullName>
    </recommendedName>
</protein>
<proteinExistence type="predicted"/>